<feature type="transmembrane region" description="Helical" evidence="10">
    <location>
        <begin position="121"/>
        <end position="139"/>
    </location>
</feature>
<organism evidence="11 12">
    <name type="scientific">Ooceraea biroi</name>
    <name type="common">Clonal raider ant</name>
    <name type="synonym">Cerapachys biroi</name>
    <dbReference type="NCBI Taxonomy" id="2015173"/>
    <lineage>
        <taxon>Eukaryota</taxon>
        <taxon>Metazoa</taxon>
        <taxon>Ecdysozoa</taxon>
        <taxon>Arthropoda</taxon>
        <taxon>Hexapoda</taxon>
        <taxon>Insecta</taxon>
        <taxon>Pterygota</taxon>
        <taxon>Neoptera</taxon>
        <taxon>Endopterygota</taxon>
        <taxon>Hymenoptera</taxon>
        <taxon>Apocrita</taxon>
        <taxon>Aculeata</taxon>
        <taxon>Formicoidea</taxon>
        <taxon>Formicidae</taxon>
        <taxon>Dorylinae</taxon>
        <taxon>Ooceraea</taxon>
    </lineage>
</organism>
<dbReference type="GO" id="GO:0005886">
    <property type="term" value="C:plasma membrane"/>
    <property type="evidence" value="ECO:0007669"/>
    <property type="project" value="UniProtKB-SubCell"/>
</dbReference>
<gene>
    <name evidence="11" type="ORF">X777_05649</name>
</gene>
<keyword evidence="4 10" id="KW-0812">Transmembrane</keyword>
<comment type="similarity">
    <text evidence="10">Belongs to the insect chemoreceptor superfamily. Heteromeric odorant receptor channel (TC 1.A.69) family.</text>
</comment>
<dbReference type="GO" id="GO:0004984">
    <property type="term" value="F:olfactory receptor activity"/>
    <property type="evidence" value="ECO:0007669"/>
    <property type="project" value="InterPro"/>
</dbReference>
<proteinExistence type="inferred from homology"/>
<dbReference type="GO" id="GO:0005549">
    <property type="term" value="F:odorant binding"/>
    <property type="evidence" value="ECO:0007669"/>
    <property type="project" value="InterPro"/>
</dbReference>
<evidence type="ECO:0000256" key="9">
    <source>
        <dbReference type="ARBA" id="ARBA00023224"/>
    </source>
</evidence>
<keyword evidence="9 10" id="KW-0807">Transducer</keyword>
<keyword evidence="12" id="KW-1185">Reference proteome</keyword>
<evidence type="ECO:0000256" key="5">
    <source>
        <dbReference type="ARBA" id="ARBA00022725"/>
    </source>
</evidence>
<dbReference type="PANTHER" id="PTHR21137:SF35">
    <property type="entry name" value="ODORANT RECEPTOR 19A-RELATED"/>
    <property type="match status" value="1"/>
</dbReference>
<evidence type="ECO:0000256" key="6">
    <source>
        <dbReference type="ARBA" id="ARBA00022989"/>
    </source>
</evidence>
<feature type="transmembrane region" description="Helical" evidence="10">
    <location>
        <begin position="299"/>
        <end position="317"/>
    </location>
</feature>
<dbReference type="PANTHER" id="PTHR21137">
    <property type="entry name" value="ODORANT RECEPTOR"/>
    <property type="match status" value="1"/>
</dbReference>
<feature type="transmembrane region" description="Helical" evidence="10">
    <location>
        <begin position="176"/>
        <end position="195"/>
    </location>
</feature>
<evidence type="ECO:0000256" key="8">
    <source>
        <dbReference type="ARBA" id="ARBA00023170"/>
    </source>
</evidence>
<sequence length="395" mass="45164">MIRIVDHLRIQRILLLALGLWPYNQSKFVQFQLLLFFIVSNSFIIFQLTSFLTSECTVDFIVKLLSIVSFFLACTAHYIAFWINMYTVKHLMDRLQHACNELKDENEIAIMKKYANSAERIAIVITSLTVCALLSVTLMPLLPRILSTFLLVNISGPLYTKQFVTEYFVDKEKNFYLILLHTCASFYIGVIAFSGGGLVGCAFLKHICGLFSIASYRIEQVMKLNIHEKTDVRRKEMEIEKKIICAVDIHRTAIELSELFISSFEGPYFCGLVVVITSLCLNLYEVFQTALIRDKIEEFILHFGCAGSLLIYSFLGNSCGEEITEHYNDMFSYAYNVRWYTAPIHIQKLILFLLQRSCKPYGLKLGGIFIASLKGFASLSTTSVSYFTVIYSTQK</sequence>
<name>A0A026WH68_OOCBI</name>
<keyword evidence="3 10" id="KW-0716">Sensory transduction</keyword>
<keyword evidence="8 10" id="KW-0675">Receptor</keyword>
<evidence type="ECO:0000313" key="11">
    <source>
        <dbReference type="EMBL" id="EZA54419.1"/>
    </source>
</evidence>
<reference evidence="11 12" key="1">
    <citation type="journal article" date="2014" name="Curr. Biol.">
        <title>The genome of the clonal raider ant Cerapachys biroi.</title>
        <authorList>
            <person name="Oxley P.R."/>
            <person name="Ji L."/>
            <person name="Fetter-Pruneda I."/>
            <person name="McKenzie S.K."/>
            <person name="Li C."/>
            <person name="Hu H."/>
            <person name="Zhang G."/>
            <person name="Kronauer D.J."/>
        </authorList>
    </citation>
    <scope>NUCLEOTIDE SEQUENCE [LARGE SCALE GENOMIC DNA]</scope>
</reference>
<evidence type="ECO:0000256" key="2">
    <source>
        <dbReference type="ARBA" id="ARBA00022475"/>
    </source>
</evidence>
<evidence type="ECO:0000313" key="12">
    <source>
        <dbReference type="Proteomes" id="UP000053097"/>
    </source>
</evidence>
<feature type="transmembrane region" description="Helical" evidence="10">
    <location>
        <begin position="33"/>
        <end position="54"/>
    </location>
</feature>
<keyword evidence="6 10" id="KW-1133">Transmembrane helix</keyword>
<dbReference type="OrthoDB" id="8122539at2759"/>
<keyword evidence="2" id="KW-1003">Cell membrane</keyword>
<evidence type="ECO:0000256" key="7">
    <source>
        <dbReference type="ARBA" id="ARBA00023136"/>
    </source>
</evidence>
<evidence type="ECO:0000256" key="1">
    <source>
        <dbReference type="ARBA" id="ARBA00004651"/>
    </source>
</evidence>
<dbReference type="EMBL" id="KK107250">
    <property type="protein sequence ID" value="EZA54419.1"/>
    <property type="molecule type" value="Genomic_DNA"/>
</dbReference>
<evidence type="ECO:0000256" key="4">
    <source>
        <dbReference type="ARBA" id="ARBA00022692"/>
    </source>
</evidence>
<keyword evidence="7 10" id="KW-0472">Membrane</keyword>
<dbReference type="Proteomes" id="UP000053097">
    <property type="component" value="Unassembled WGS sequence"/>
</dbReference>
<dbReference type="Pfam" id="PF02949">
    <property type="entry name" value="7tm_6"/>
    <property type="match status" value="1"/>
</dbReference>
<dbReference type="GO" id="GO:0007165">
    <property type="term" value="P:signal transduction"/>
    <property type="evidence" value="ECO:0007669"/>
    <property type="project" value="UniProtKB-KW"/>
</dbReference>
<comment type="caution">
    <text evidence="10">Lacks conserved residue(s) required for the propagation of feature annotation.</text>
</comment>
<dbReference type="InterPro" id="IPR004117">
    <property type="entry name" value="7tm6_olfct_rcpt"/>
</dbReference>
<keyword evidence="5 10" id="KW-0552">Olfaction</keyword>
<protein>
    <recommendedName>
        <fullName evidence="10">Odorant receptor</fullName>
    </recommendedName>
</protein>
<evidence type="ECO:0000256" key="10">
    <source>
        <dbReference type="RuleBase" id="RU351113"/>
    </source>
</evidence>
<accession>A0A026WH68</accession>
<comment type="subcellular location">
    <subcellularLocation>
        <location evidence="1 10">Cell membrane</location>
        <topology evidence="1 10">Multi-pass membrane protein</topology>
    </subcellularLocation>
</comment>
<evidence type="ECO:0000256" key="3">
    <source>
        <dbReference type="ARBA" id="ARBA00022606"/>
    </source>
</evidence>
<feature type="transmembrane region" description="Helical" evidence="10">
    <location>
        <begin position="60"/>
        <end position="83"/>
    </location>
</feature>
<feature type="transmembrane region" description="Helical" evidence="10">
    <location>
        <begin position="366"/>
        <end position="391"/>
    </location>
</feature>
<dbReference type="AlphaFoldDB" id="A0A026WH68"/>